<keyword evidence="10 13" id="KW-0472">Membrane</keyword>
<feature type="transmembrane region" description="Helical" evidence="13">
    <location>
        <begin position="98"/>
        <end position="116"/>
    </location>
</feature>
<dbReference type="InterPro" id="IPR023299">
    <property type="entry name" value="ATPase_P-typ_cyto_dom_N"/>
</dbReference>
<dbReference type="InterPro" id="IPR059000">
    <property type="entry name" value="ATPase_P-type_domA"/>
</dbReference>
<reference evidence="15 16" key="1">
    <citation type="submission" date="2019-03" db="EMBL/GenBank/DDBJ databases">
        <title>Draft Genome Sequence of Desulfosporosinus fructosivorans Strain 63.6F, Isolated from Marine Sediment in the Baltic Sea.</title>
        <authorList>
            <person name="Hausmann B."/>
            <person name="Vandieken V."/>
            <person name="Pjevac P."/>
            <person name="Schreck K."/>
            <person name="Herbold C.W."/>
            <person name="Loy A."/>
        </authorList>
    </citation>
    <scope>NUCLEOTIDE SEQUENCE [LARGE SCALE GENOMIC DNA]</scope>
    <source>
        <strain evidence="15 16">63.6F</strain>
    </source>
</reference>
<feature type="transmembrane region" description="Helical" evidence="13">
    <location>
        <begin position="123"/>
        <end position="142"/>
    </location>
</feature>
<protein>
    <recommendedName>
        <fullName evidence="11">Cd(2+)-exporting ATPase</fullName>
        <ecNumber evidence="11">7.2.2.21</ecNumber>
    </recommendedName>
</protein>
<accession>A0A4Z0R4P8</accession>
<dbReference type="InterPro" id="IPR044492">
    <property type="entry name" value="P_typ_ATPase_HD_dom"/>
</dbReference>
<dbReference type="GO" id="GO:0005886">
    <property type="term" value="C:plasma membrane"/>
    <property type="evidence" value="ECO:0007669"/>
    <property type="project" value="UniProtKB-SubCell"/>
</dbReference>
<dbReference type="SUPFAM" id="SSF81665">
    <property type="entry name" value="Calcium ATPase, transmembrane domain M"/>
    <property type="match status" value="1"/>
</dbReference>
<comment type="subcellular location">
    <subcellularLocation>
        <location evidence="1">Cell membrane</location>
        <topology evidence="1">Multi-pass membrane protein</topology>
    </subcellularLocation>
</comment>
<dbReference type="Gene3D" id="3.40.50.1000">
    <property type="entry name" value="HAD superfamily/HAD-like"/>
    <property type="match status" value="1"/>
</dbReference>
<evidence type="ECO:0000256" key="1">
    <source>
        <dbReference type="ARBA" id="ARBA00004651"/>
    </source>
</evidence>
<dbReference type="SUPFAM" id="SSF56784">
    <property type="entry name" value="HAD-like"/>
    <property type="match status" value="1"/>
</dbReference>
<dbReference type="InterPro" id="IPR001757">
    <property type="entry name" value="P_typ_ATPase"/>
</dbReference>
<evidence type="ECO:0000259" key="14">
    <source>
        <dbReference type="Pfam" id="PF00122"/>
    </source>
</evidence>
<keyword evidence="9 13" id="KW-1133">Transmembrane helix</keyword>
<feature type="transmembrane region" description="Helical" evidence="13">
    <location>
        <begin position="357"/>
        <end position="382"/>
    </location>
</feature>
<dbReference type="EC" id="7.2.2.21" evidence="11"/>
<dbReference type="NCBIfam" id="TIGR01494">
    <property type="entry name" value="ATPase_P-type"/>
    <property type="match status" value="2"/>
</dbReference>
<feature type="domain" description="P-type ATPase A" evidence="14">
    <location>
        <begin position="212"/>
        <end position="311"/>
    </location>
</feature>
<keyword evidence="7 13" id="KW-0067">ATP-binding</keyword>
<keyword evidence="3" id="KW-0104">Cadmium</keyword>
<evidence type="ECO:0000256" key="12">
    <source>
        <dbReference type="ARBA" id="ARBA00049338"/>
    </source>
</evidence>
<keyword evidence="6 13" id="KW-0547">Nucleotide-binding</keyword>
<evidence type="ECO:0000256" key="11">
    <source>
        <dbReference type="ARBA" id="ARBA00039103"/>
    </source>
</evidence>
<dbReference type="AlphaFoldDB" id="A0A4Z0R4P8"/>
<dbReference type="Proteomes" id="UP000298460">
    <property type="component" value="Unassembled WGS sequence"/>
</dbReference>
<dbReference type="InterPro" id="IPR036412">
    <property type="entry name" value="HAD-like_sf"/>
</dbReference>
<evidence type="ECO:0000256" key="5">
    <source>
        <dbReference type="ARBA" id="ARBA00022723"/>
    </source>
</evidence>
<comment type="catalytic activity">
    <reaction evidence="12">
        <text>Cd(2+)(in) + ATP + H2O = Cd(2+)(out) + ADP + phosphate + H(+)</text>
        <dbReference type="Rhea" id="RHEA:12132"/>
        <dbReference type="ChEBI" id="CHEBI:15377"/>
        <dbReference type="ChEBI" id="CHEBI:15378"/>
        <dbReference type="ChEBI" id="CHEBI:30616"/>
        <dbReference type="ChEBI" id="CHEBI:43474"/>
        <dbReference type="ChEBI" id="CHEBI:48775"/>
        <dbReference type="ChEBI" id="CHEBI:456216"/>
        <dbReference type="EC" id="7.2.2.21"/>
    </reaction>
</comment>
<dbReference type="FunFam" id="2.70.150.10:FF:000002">
    <property type="entry name" value="Copper-transporting ATPase 1, putative"/>
    <property type="match status" value="1"/>
</dbReference>
<dbReference type="SUPFAM" id="SSF55008">
    <property type="entry name" value="HMA, heavy metal-associated domain"/>
    <property type="match status" value="1"/>
</dbReference>
<dbReference type="PANTHER" id="PTHR48085:SF5">
    <property type="entry name" value="CADMIUM_ZINC-TRANSPORTING ATPASE HMA4-RELATED"/>
    <property type="match status" value="1"/>
</dbReference>
<gene>
    <name evidence="15" type="primary">cadA</name>
    <name evidence="15" type="ORF">E4K67_08505</name>
</gene>
<evidence type="ECO:0000256" key="13">
    <source>
        <dbReference type="RuleBase" id="RU362081"/>
    </source>
</evidence>
<keyword evidence="5 13" id="KW-0479">Metal-binding</keyword>
<feature type="transmembrane region" description="Helical" evidence="13">
    <location>
        <begin position="665"/>
        <end position="686"/>
    </location>
</feature>
<dbReference type="GO" id="GO:0046872">
    <property type="term" value="F:metal ion binding"/>
    <property type="evidence" value="ECO:0007669"/>
    <property type="project" value="UniProtKB-KW"/>
</dbReference>
<dbReference type="InterPro" id="IPR027256">
    <property type="entry name" value="P-typ_ATPase_IB"/>
</dbReference>
<dbReference type="PANTHER" id="PTHR48085">
    <property type="entry name" value="CADMIUM/ZINC-TRANSPORTING ATPASE HMA2-RELATED"/>
    <property type="match status" value="1"/>
</dbReference>
<dbReference type="EMBL" id="SPQQ01000003">
    <property type="protein sequence ID" value="TGE38022.1"/>
    <property type="molecule type" value="Genomic_DNA"/>
</dbReference>
<dbReference type="Pfam" id="PF00122">
    <property type="entry name" value="E1-E2_ATPase"/>
    <property type="match status" value="1"/>
</dbReference>
<sequence>MSELIPVVEEERVKYRIEGEFCANCSAKMERKLSSTEGMGKTTINYATKIIFLPPSRVAQAQDIIESIEAGVKLVPISMKQKVATSDITVDVNKENKWRLTKIILACTLFAVGLLFESRWKNSSWVVFEYLVYLTAYFIVGYKVLVKAGRNIFRGQFFDENFLMSLATIGAIAINALPEAVAVMLFYSVGEYLEERAVNRSRNSIQALLNFRPEFANLIHELEVIKVDPEEVQVGQQILVRPGEKVPLDGEIVNGSSFVDTAALTGESVPRKVQVGNTILAGMINTTGVLTMRVTKVLAESSMQKILDLVENASTHKATTEKFITTFARYYTPAVVVAALGIALIPPLLGVGNFQDWLYRALTILVISCPCALVISVPLGYFGGIGGASRHGILIKGANYLEALTEISTVVFDKTGTLTEGVFQVVEITPAKGYTERELLEIAARAEAHSPHPIAKSIREKYGKDVKVSDLTGLLSYEEVSGQGIRAHLNGKTVLVGKAGLLEQSGIFLPRLALDRGLGTVVYISVDGDYAGQLTISDRVKSDSRVAIDRLNQMGIRTVMLTGDNQAVAKAVAEELALSEYHSDLMPEDKVSWLEKLSQTKLQGKVAFVGDGLNDAPVLTRADVGIAMGGLGSDAAIEAADVVIMEDQPSKILDAIHIARYTKKLIWQNIGVALGVKLVFILLAVFGLANMWMAIFADEGVALLAILNAMRVRWYHSPQRSLPEATTLSQGLKAAIH</sequence>
<dbReference type="SFLD" id="SFLDG00002">
    <property type="entry name" value="C1.7:_P-type_atpase_like"/>
    <property type="match status" value="1"/>
</dbReference>
<dbReference type="SUPFAM" id="SSF81653">
    <property type="entry name" value="Calcium ATPase, transduction domain A"/>
    <property type="match status" value="1"/>
</dbReference>
<dbReference type="SFLD" id="SFLDS00003">
    <property type="entry name" value="Haloacid_Dehalogenase"/>
    <property type="match status" value="1"/>
</dbReference>
<dbReference type="GO" id="GO:0008551">
    <property type="term" value="F:P-type cadmium transporter activity"/>
    <property type="evidence" value="ECO:0007669"/>
    <property type="project" value="UniProtKB-EC"/>
</dbReference>
<evidence type="ECO:0000256" key="7">
    <source>
        <dbReference type="ARBA" id="ARBA00022840"/>
    </source>
</evidence>
<comment type="similarity">
    <text evidence="2 13">Belongs to the cation transport ATPase (P-type) (TC 3.A.3) family. Type IB subfamily.</text>
</comment>
<dbReference type="Gene3D" id="3.40.1110.10">
    <property type="entry name" value="Calcium-transporting ATPase, cytoplasmic domain N"/>
    <property type="match status" value="1"/>
</dbReference>
<dbReference type="GO" id="GO:0005524">
    <property type="term" value="F:ATP binding"/>
    <property type="evidence" value="ECO:0007669"/>
    <property type="project" value="UniProtKB-UniRule"/>
</dbReference>
<keyword evidence="16" id="KW-1185">Reference proteome</keyword>
<proteinExistence type="inferred from homology"/>
<dbReference type="InterPro" id="IPR051014">
    <property type="entry name" value="Cation_Transport_ATPase_IB"/>
</dbReference>
<evidence type="ECO:0000313" key="16">
    <source>
        <dbReference type="Proteomes" id="UP000298460"/>
    </source>
</evidence>
<dbReference type="OrthoDB" id="9760364at2"/>
<keyword evidence="15" id="KW-0378">Hydrolase</keyword>
<dbReference type="Pfam" id="PF00702">
    <property type="entry name" value="Hydrolase"/>
    <property type="match status" value="1"/>
</dbReference>
<dbReference type="InterPro" id="IPR023214">
    <property type="entry name" value="HAD_sf"/>
</dbReference>
<evidence type="ECO:0000256" key="9">
    <source>
        <dbReference type="ARBA" id="ARBA00022989"/>
    </source>
</evidence>
<feature type="transmembrane region" description="Helical" evidence="13">
    <location>
        <begin position="692"/>
        <end position="710"/>
    </location>
</feature>
<dbReference type="GO" id="GO:0016887">
    <property type="term" value="F:ATP hydrolysis activity"/>
    <property type="evidence" value="ECO:0007669"/>
    <property type="project" value="InterPro"/>
</dbReference>
<feature type="transmembrane region" description="Helical" evidence="13">
    <location>
        <begin position="330"/>
        <end position="351"/>
    </location>
</feature>
<keyword evidence="4 13" id="KW-0812">Transmembrane</keyword>
<comment type="caution">
    <text evidence="15">The sequence shown here is derived from an EMBL/GenBank/DDBJ whole genome shotgun (WGS) entry which is preliminary data.</text>
</comment>
<keyword evidence="8" id="KW-1278">Translocase</keyword>
<dbReference type="Gene3D" id="2.70.150.10">
    <property type="entry name" value="Calcium-transporting ATPase, cytoplasmic transduction domain A"/>
    <property type="match status" value="1"/>
</dbReference>
<evidence type="ECO:0000256" key="6">
    <source>
        <dbReference type="ARBA" id="ARBA00022741"/>
    </source>
</evidence>
<dbReference type="SFLD" id="SFLDF00027">
    <property type="entry name" value="p-type_atpase"/>
    <property type="match status" value="1"/>
</dbReference>
<evidence type="ECO:0000256" key="8">
    <source>
        <dbReference type="ARBA" id="ARBA00022967"/>
    </source>
</evidence>
<dbReference type="InterPro" id="IPR018303">
    <property type="entry name" value="ATPase_P-typ_P_site"/>
</dbReference>
<dbReference type="PRINTS" id="PR00119">
    <property type="entry name" value="CATATPASE"/>
</dbReference>
<evidence type="ECO:0000256" key="3">
    <source>
        <dbReference type="ARBA" id="ARBA00022539"/>
    </source>
</evidence>
<dbReference type="RefSeq" id="WP_135546006.1">
    <property type="nucleotide sequence ID" value="NZ_SPQQ01000003.1"/>
</dbReference>
<evidence type="ECO:0000256" key="10">
    <source>
        <dbReference type="ARBA" id="ARBA00023136"/>
    </source>
</evidence>
<evidence type="ECO:0000313" key="15">
    <source>
        <dbReference type="EMBL" id="TGE38022.1"/>
    </source>
</evidence>
<dbReference type="NCBIfam" id="TIGR01525">
    <property type="entry name" value="ATPase-IB_hvy"/>
    <property type="match status" value="1"/>
</dbReference>
<dbReference type="InterPro" id="IPR023298">
    <property type="entry name" value="ATPase_P-typ_TM_dom_sf"/>
</dbReference>
<organism evidence="15 16">
    <name type="scientific">Desulfosporosinus fructosivorans</name>
    <dbReference type="NCBI Taxonomy" id="2018669"/>
    <lineage>
        <taxon>Bacteria</taxon>
        <taxon>Bacillati</taxon>
        <taxon>Bacillota</taxon>
        <taxon>Clostridia</taxon>
        <taxon>Eubacteriales</taxon>
        <taxon>Desulfitobacteriaceae</taxon>
        <taxon>Desulfosporosinus</taxon>
    </lineage>
</organism>
<dbReference type="PROSITE" id="PS00154">
    <property type="entry name" value="ATPASE_E1_E2"/>
    <property type="match status" value="1"/>
</dbReference>
<dbReference type="InterPro" id="IPR008250">
    <property type="entry name" value="ATPase_P-typ_transduc_dom_A_sf"/>
</dbReference>
<evidence type="ECO:0000256" key="2">
    <source>
        <dbReference type="ARBA" id="ARBA00006024"/>
    </source>
</evidence>
<dbReference type="NCBIfam" id="TIGR01512">
    <property type="entry name" value="ATPase-IB2_Cd"/>
    <property type="match status" value="1"/>
</dbReference>
<dbReference type="InterPro" id="IPR036163">
    <property type="entry name" value="HMA_dom_sf"/>
</dbReference>
<evidence type="ECO:0000256" key="4">
    <source>
        <dbReference type="ARBA" id="ARBA00022692"/>
    </source>
</evidence>
<dbReference type="CDD" id="cd00371">
    <property type="entry name" value="HMA"/>
    <property type="match status" value="1"/>
</dbReference>
<name>A0A4Z0R4P8_9FIRM</name>
<dbReference type="InterPro" id="IPR006121">
    <property type="entry name" value="HMA_dom"/>
</dbReference>
<keyword evidence="13" id="KW-1003">Cell membrane</keyword>
<dbReference type="PRINTS" id="PR00941">
    <property type="entry name" value="CDATPASE"/>
</dbReference>
<dbReference type="CDD" id="cd07548">
    <property type="entry name" value="P-type_ATPase-Cd_Zn_Co_like"/>
    <property type="match status" value="1"/>
</dbReference>
<dbReference type="Gene3D" id="3.30.70.100">
    <property type="match status" value="1"/>
</dbReference>